<reference evidence="2 3" key="2">
    <citation type="journal article" date="2017" name="Front. Plant Sci.">
        <title>Gene Classification and Mining of Molecular Markers Useful in Red Clover (Trifolium pratense) Breeding.</title>
        <authorList>
            <person name="Istvanek J."/>
            <person name="Dluhosova J."/>
            <person name="Dluhos P."/>
            <person name="Patkova L."/>
            <person name="Nedelnik J."/>
            <person name="Repkova J."/>
        </authorList>
    </citation>
    <scope>NUCLEOTIDE SEQUENCE [LARGE SCALE GENOMIC DNA]</scope>
    <source>
        <strain evidence="3">cv. Tatra</strain>
        <tissue evidence="2">Young leaves</tissue>
    </source>
</reference>
<evidence type="ECO:0000313" key="3">
    <source>
        <dbReference type="Proteomes" id="UP000236291"/>
    </source>
</evidence>
<reference evidence="2 3" key="1">
    <citation type="journal article" date="2014" name="Am. J. Bot.">
        <title>Genome assembly and annotation for red clover (Trifolium pratense; Fabaceae).</title>
        <authorList>
            <person name="Istvanek J."/>
            <person name="Jaros M."/>
            <person name="Krenek A."/>
            <person name="Repkova J."/>
        </authorList>
    </citation>
    <scope>NUCLEOTIDE SEQUENCE [LARGE SCALE GENOMIC DNA]</scope>
    <source>
        <strain evidence="3">cv. Tatra</strain>
        <tissue evidence="2">Young leaves</tissue>
    </source>
</reference>
<dbReference type="AlphaFoldDB" id="A0A2K3LHS7"/>
<dbReference type="InterPro" id="IPR012337">
    <property type="entry name" value="RNaseH-like_sf"/>
</dbReference>
<dbReference type="SUPFAM" id="SSF53098">
    <property type="entry name" value="Ribonuclease H-like"/>
    <property type="match status" value="1"/>
</dbReference>
<sequence length="204" mass="23031">MPTDENLTKRACTTILTSINLSSQLLSSKEIDFRALLQLSTVHSSAAWPASTLLVLWQTPSVHWMKANTDGSVVNMSAASGGLFRDYMANFCRGFAQNISGVSVLHDEIVALILAMELAHKNKWHYLWVESDCVATISAFDNINIVPWDLRNRWSNCLHLHLTMRWSHIYGEGNACADKFATLGHMHTQMRWWGLPSVVRDNFL</sequence>
<dbReference type="PANTHER" id="PTHR47723">
    <property type="entry name" value="OS05G0353850 PROTEIN"/>
    <property type="match status" value="1"/>
</dbReference>
<gene>
    <name evidence="2" type="ORF">L195_g034057</name>
</gene>
<dbReference type="PANTHER" id="PTHR47723:SF23">
    <property type="entry name" value="REVERSE TRANSCRIPTASE-LIKE PROTEIN"/>
    <property type="match status" value="1"/>
</dbReference>
<name>A0A2K3LHS7_TRIPR</name>
<dbReference type="Proteomes" id="UP000236291">
    <property type="component" value="Unassembled WGS sequence"/>
</dbReference>
<evidence type="ECO:0000259" key="1">
    <source>
        <dbReference type="Pfam" id="PF13456"/>
    </source>
</evidence>
<feature type="domain" description="RNase H type-1" evidence="1">
    <location>
        <begin position="68"/>
        <end position="182"/>
    </location>
</feature>
<dbReference type="GO" id="GO:0003676">
    <property type="term" value="F:nucleic acid binding"/>
    <property type="evidence" value="ECO:0007669"/>
    <property type="project" value="InterPro"/>
</dbReference>
<dbReference type="CDD" id="cd06222">
    <property type="entry name" value="RNase_H_like"/>
    <property type="match status" value="1"/>
</dbReference>
<dbReference type="InterPro" id="IPR002156">
    <property type="entry name" value="RNaseH_domain"/>
</dbReference>
<comment type="caution">
    <text evidence="2">The sequence shown here is derived from an EMBL/GenBank/DDBJ whole genome shotgun (WGS) entry which is preliminary data.</text>
</comment>
<organism evidence="2 3">
    <name type="scientific">Trifolium pratense</name>
    <name type="common">Red clover</name>
    <dbReference type="NCBI Taxonomy" id="57577"/>
    <lineage>
        <taxon>Eukaryota</taxon>
        <taxon>Viridiplantae</taxon>
        <taxon>Streptophyta</taxon>
        <taxon>Embryophyta</taxon>
        <taxon>Tracheophyta</taxon>
        <taxon>Spermatophyta</taxon>
        <taxon>Magnoliopsida</taxon>
        <taxon>eudicotyledons</taxon>
        <taxon>Gunneridae</taxon>
        <taxon>Pentapetalae</taxon>
        <taxon>rosids</taxon>
        <taxon>fabids</taxon>
        <taxon>Fabales</taxon>
        <taxon>Fabaceae</taxon>
        <taxon>Papilionoideae</taxon>
        <taxon>50 kb inversion clade</taxon>
        <taxon>NPAAA clade</taxon>
        <taxon>Hologalegina</taxon>
        <taxon>IRL clade</taxon>
        <taxon>Trifolieae</taxon>
        <taxon>Trifolium</taxon>
    </lineage>
</organism>
<dbReference type="InterPro" id="IPR036397">
    <property type="entry name" value="RNaseH_sf"/>
</dbReference>
<protein>
    <submittedName>
        <fullName evidence="2">Ribonuclease H</fullName>
    </submittedName>
</protein>
<dbReference type="Pfam" id="PF13456">
    <property type="entry name" value="RVT_3"/>
    <property type="match status" value="1"/>
</dbReference>
<proteinExistence type="predicted"/>
<dbReference type="Gene3D" id="3.30.420.10">
    <property type="entry name" value="Ribonuclease H-like superfamily/Ribonuclease H"/>
    <property type="match status" value="1"/>
</dbReference>
<feature type="non-terminal residue" evidence="2">
    <location>
        <position position="204"/>
    </location>
</feature>
<dbReference type="EMBL" id="ASHM01033465">
    <property type="protein sequence ID" value="PNX78082.1"/>
    <property type="molecule type" value="Genomic_DNA"/>
</dbReference>
<evidence type="ECO:0000313" key="2">
    <source>
        <dbReference type="EMBL" id="PNX78082.1"/>
    </source>
</evidence>
<dbReference type="InterPro" id="IPR053151">
    <property type="entry name" value="RNase_H-like"/>
</dbReference>
<accession>A0A2K3LHS7</accession>
<dbReference type="GO" id="GO:0004523">
    <property type="term" value="F:RNA-DNA hybrid ribonuclease activity"/>
    <property type="evidence" value="ECO:0007669"/>
    <property type="project" value="InterPro"/>
</dbReference>
<dbReference type="InterPro" id="IPR044730">
    <property type="entry name" value="RNase_H-like_dom_plant"/>
</dbReference>